<evidence type="ECO:0000313" key="2">
    <source>
        <dbReference type="Proteomes" id="UP000059188"/>
    </source>
</evidence>
<reference evidence="1 2" key="1">
    <citation type="submission" date="2014-11" db="EMBL/GenBank/DDBJ databases">
        <authorList>
            <person name="Wibberg Daniel"/>
        </authorList>
    </citation>
    <scope>NUCLEOTIDE SEQUENCE [LARGE SCALE GENOMIC DNA]</scope>
    <source>
        <strain evidence="1">Rhizoctonia solani AG1-IB 7/3/14</strain>
    </source>
</reference>
<proteinExistence type="predicted"/>
<protein>
    <submittedName>
        <fullName evidence="1">Uncharacterized protein</fullName>
    </submittedName>
</protein>
<name>A0A0B7FI18_THACB</name>
<sequence length="167" mass="18565">MKGLQKWHFATEPAEAAKLILGRISRGVACHTMLFVFTPWGFPHRYYLAAALTCLTLFFHTSQCEPQRLAKSRTHSTFFCESSPPTPYRRFRTTHVLISFPDTPTHSIRPGVGRPPELAPWRGPGGALVRRTASLVPTLPSSGPGRLVLAFLRIYTPTPARGQVGRV</sequence>
<dbReference type="Proteomes" id="UP000059188">
    <property type="component" value="Unassembled WGS sequence"/>
</dbReference>
<dbReference type="STRING" id="1108050.A0A0B7FI18"/>
<dbReference type="AlphaFoldDB" id="A0A0B7FI18"/>
<evidence type="ECO:0000313" key="1">
    <source>
        <dbReference type="EMBL" id="CEL57305.1"/>
    </source>
</evidence>
<dbReference type="EMBL" id="LN679398">
    <property type="protein sequence ID" value="CEL57305.1"/>
    <property type="molecule type" value="Genomic_DNA"/>
</dbReference>
<organism evidence="1 2">
    <name type="scientific">Thanatephorus cucumeris (strain AG1-IB / isolate 7/3/14)</name>
    <name type="common">Lettuce bottom rot fungus</name>
    <name type="synonym">Rhizoctonia solani</name>
    <dbReference type="NCBI Taxonomy" id="1108050"/>
    <lineage>
        <taxon>Eukaryota</taxon>
        <taxon>Fungi</taxon>
        <taxon>Dikarya</taxon>
        <taxon>Basidiomycota</taxon>
        <taxon>Agaricomycotina</taxon>
        <taxon>Agaricomycetes</taxon>
        <taxon>Cantharellales</taxon>
        <taxon>Ceratobasidiaceae</taxon>
        <taxon>Rhizoctonia</taxon>
        <taxon>Rhizoctonia solani AG-1</taxon>
    </lineage>
</organism>
<gene>
    <name evidence="1" type="ORF">RSOLAG1IB_12121</name>
</gene>
<keyword evidence="2" id="KW-1185">Reference proteome</keyword>
<accession>A0A0B7FI18</accession>